<dbReference type="EMBL" id="MCRI01000004">
    <property type="protein sequence ID" value="ODN67558.1"/>
    <property type="molecule type" value="Genomic_DNA"/>
</dbReference>
<feature type="transmembrane region" description="Helical" evidence="1">
    <location>
        <begin position="6"/>
        <end position="29"/>
    </location>
</feature>
<feature type="transmembrane region" description="Helical" evidence="1">
    <location>
        <begin position="68"/>
        <end position="85"/>
    </location>
</feature>
<keyword evidence="3" id="KW-1185">Reference proteome</keyword>
<keyword evidence="1" id="KW-0812">Transmembrane</keyword>
<evidence type="ECO:0000313" key="3">
    <source>
        <dbReference type="Proteomes" id="UP000094379"/>
    </source>
</evidence>
<evidence type="ECO:0000256" key="1">
    <source>
        <dbReference type="SAM" id="Phobius"/>
    </source>
</evidence>
<protein>
    <submittedName>
        <fullName evidence="2">Uncharacterized protein</fullName>
    </submittedName>
</protein>
<sequence>MDKFSTVGVILLLILAIVGGYMTGLFAAGLYELGKRRLGKLLTVMLNLVFYIVPAWALISIVKEDGLLFFYVLLLVFYFLGIHDSKQTSVGENKPDKNYEPYD</sequence>
<evidence type="ECO:0000313" key="2">
    <source>
        <dbReference type="EMBL" id="ODN67558.1"/>
    </source>
</evidence>
<keyword evidence="1" id="KW-0472">Membrane</keyword>
<keyword evidence="1" id="KW-1133">Transmembrane helix</keyword>
<dbReference type="Proteomes" id="UP000094379">
    <property type="component" value="Unassembled WGS sequence"/>
</dbReference>
<dbReference type="STRING" id="291169.A9E74_00666"/>
<feature type="transmembrane region" description="Helical" evidence="1">
    <location>
        <begin position="41"/>
        <end position="62"/>
    </location>
</feature>
<organism evidence="2 3">
    <name type="scientific">Methylophaga muralis</name>
    <dbReference type="NCBI Taxonomy" id="291169"/>
    <lineage>
        <taxon>Bacteria</taxon>
        <taxon>Pseudomonadati</taxon>
        <taxon>Pseudomonadota</taxon>
        <taxon>Gammaproteobacteria</taxon>
        <taxon>Thiotrichales</taxon>
        <taxon>Piscirickettsiaceae</taxon>
        <taxon>Methylophaga</taxon>
    </lineage>
</organism>
<reference evidence="2 3" key="1">
    <citation type="submission" date="2016-07" db="EMBL/GenBank/DDBJ databases">
        <title>Draft Genome Sequence of Methylophaga muralis Bur 1.</title>
        <authorList>
            <person name="Vasilenko O.V."/>
            <person name="Doronina N.V."/>
            <person name="Shmareva M.N."/>
            <person name="Tarlachkov S.V."/>
            <person name="Mustakhimov I."/>
            <person name="Trotsenko Y.A."/>
        </authorList>
    </citation>
    <scope>NUCLEOTIDE SEQUENCE [LARGE SCALE GENOMIC DNA]</scope>
    <source>
        <strain evidence="2 3">Bur 1</strain>
    </source>
</reference>
<gene>
    <name evidence="2" type="ORF">A9E74_00666</name>
</gene>
<accession>A0A1E3GTZ6</accession>
<dbReference type="AlphaFoldDB" id="A0A1E3GTZ6"/>
<comment type="caution">
    <text evidence="2">The sequence shown here is derived from an EMBL/GenBank/DDBJ whole genome shotgun (WGS) entry which is preliminary data.</text>
</comment>
<proteinExistence type="predicted"/>
<name>A0A1E3GTZ6_9GAMM</name>